<gene>
    <name evidence="2" type="ORF">DSM3645_09117</name>
</gene>
<dbReference type="InterPro" id="IPR036259">
    <property type="entry name" value="MFS_trans_sf"/>
</dbReference>
<sequence>MNHPASDNPFQSPPAPPSDMLPTDEVITVEGVLSPKDLAAAYKLYCINGRTIGWMVAVTIAGFFLYRAAKLEVWGMLLLLILASSITIFWLGMYWLSYFLNPFWRAKRLLLQEVPQRSQIVFSESGVQFDSSAKTVLYVWSQFSQLLAGRKMLVLILKTGELLMIPSHFSTSEADFRQMRKKIAARLSLSEDFDAKISPDDQKEISFATSDSGEIAGEGYLQPNEYFIAQRQVFQNQFLLTVSFGVAACGAGAYFLWVAFFVLPYQGVGIFNPQPETSVVGAGVSFLLAIASFFLLRHRIGQSRRVYQDEFCGRLIRWLFNEQSLTCRTNHSRQTYDWKNITGAIEKGNQLILIHLNHHPLSLPRRFFASDEDWRQVVEWAQRSE</sequence>
<dbReference type="RefSeq" id="WP_002655417.1">
    <property type="nucleotide sequence ID" value="NZ_CH672377.1"/>
</dbReference>
<comment type="caution">
    <text evidence="2">The sequence shown here is derived from an EMBL/GenBank/DDBJ whole genome shotgun (WGS) entry which is preliminary data.</text>
</comment>
<keyword evidence="1" id="KW-0812">Transmembrane</keyword>
<evidence type="ECO:0000313" key="2">
    <source>
        <dbReference type="EMBL" id="EAQ82547.1"/>
    </source>
</evidence>
<protein>
    <submittedName>
        <fullName evidence="2">Uncharacterized protein</fullName>
    </submittedName>
</protein>
<feature type="transmembrane region" description="Helical" evidence="1">
    <location>
        <begin position="75"/>
        <end position="100"/>
    </location>
</feature>
<keyword evidence="1" id="KW-1133">Transmembrane helix</keyword>
<keyword evidence="1" id="KW-0472">Membrane</keyword>
<feature type="transmembrane region" description="Helical" evidence="1">
    <location>
        <begin position="52"/>
        <end position="69"/>
    </location>
</feature>
<dbReference type="AlphaFoldDB" id="A3ZLB4"/>
<name>A3ZLB4_9BACT</name>
<feature type="transmembrane region" description="Helical" evidence="1">
    <location>
        <begin position="238"/>
        <end position="265"/>
    </location>
</feature>
<feature type="transmembrane region" description="Helical" evidence="1">
    <location>
        <begin position="277"/>
        <end position="296"/>
    </location>
</feature>
<reference evidence="2 3" key="1">
    <citation type="submission" date="2006-02" db="EMBL/GenBank/DDBJ databases">
        <authorList>
            <person name="Amann R."/>
            <person name="Ferriera S."/>
            <person name="Johnson J."/>
            <person name="Kravitz S."/>
            <person name="Halpern A."/>
            <person name="Remington K."/>
            <person name="Beeson K."/>
            <person name="Tran B."/>
            <person name="Rogers Y.-H."/>
            <person name="Friedman R."/>
            <person name="Venter J.C."/>
        </authorList>
    </citation>
    <scope>NUCLEOTIDE SEQUENCE [LARGE SCALE GENOMIC DNA]</scope>
    <source>
        <strain evidence="2 3">DSM 3645</strain>
    </source>
</reference>
<evidence type="ECO:0000256" key="1">
    <source>
        <dbReference type="SAM" id="Phobius"/>
    </source>
</evidence>
<dbReference type="OrthoDB" id="287789at2"/>
<dbReference type="Proteomes" id="UP000004358">
    <property type="component" value="Unassembled WGS sequence"/>
</dbReference>
<proteinExistence type="predicted"/>
<dbReference type="SUPFAM" id="SSF103473">
    <property type="entry name" value="MFS general substrate transporter"/>
    <property type="match status" value="1"/>
</dbReference>
<accession>A3ZLB4</accession>
<dbReference type="EMBL" id="AANZ01000001">
    <property type="protein sequence ID" value="EAQ82547.1"/>
    <property type="molecule type" value="Genomic_DNA"/>
</dbReference>
<dbReference type="HOGENOM" id="CLU_717019_0_0_0"/>
<organism evidence="2 3">
    <name type="scientific">Blastopirellula marina DSM 3645</name>
    <dbReference type="NCBI Taxonomy" id="314230"/>
    <lineage>
        <taxon>Bacteria</taxon>
        <taxon>Pseudomonadati</taxon>
        <taxon>Planctomycetota</taxon>
        <taxon>Planctomycetia</taxon>
        <taxon>Pirellulales</taxon>
        <taxon>Pirellulaceae</taxon>
        <taxon>Blastopirellula</taxon>
    </lineage>
</organism>
<evidence type="ECO:0000313" key="3">
    <source>
        <dbReference type="Proteomes" id="UP000004358"/>
    </source>
</evidence>